<comment type="caution">
    <text evidence="9">The sequence shown here is derived from an EMBL/GenBank/DDBJ whole genome shotgun (WGS) entry which is preliminary data.</text>
</comment>
<evidence type="ECO:0000313" key="10">
    <source>
        <dbReference type="Proteomes" id="UP000244406"/>
    </source>
</evidence>
<reference evidence="9 10" key="1">
    <citation type="submission" date="2017-12" db="EMBL/GenBank/DDBJ databases">
        <title>Genome Sequence of the Amphotericin B-resistant Candida duobushaemulonii strain, B09383.</title>
        <authorList>
            <person name="Chow N.A."/>
            <person name="Gade L."/>
            <person name="Batra D."/>
            <person name="Rowe L.A."/>
            <person name="Loparev V.N."/>
            <person name="Litvintseva A.P."/>
        </authorList>
    </citation>
    <scope>NUCLEOTIDE SEQUENCE [LARGE SCALE GENOMIC DNA]</scope>
    <source>
        <strain evidence="9 10">B09383</strain>
    </source>
</reference>
<dbReference type="Pfam" id="PF26282">
    <property type="entry name" value="Ig_TRAPPC9-Trs120_3rd"/>
    <property type="match status" value="1"/>
</dbReference>
<organism evidence="9 10">
    <name type="scientific">Candidozyma duobushaemuli</name>
    <dbReference type="NCBI Taxonomy" id="1231522"/>
    <lineage>
        <taxon>Eukaryota</taxon>
        <taxon>Fungi</taxon>
        <taxon>Dikarya</taxon>
        <taxon>Ascomycota</taxon>
        <taxon>Saccharomycotina</taxon>
        <taxon>Pichiomycetes</taxon>
        <taxon>Metschnikowiaceae</taxon>
        <taxon>Candidozyma</taxon>
    </lineage>
</organism>
<dbReference type="GO" id="GO:0005802">
    <property type="term" value="C:trans-Golgi network"/>
    <property type="evidence" value="ECO:0007669"/>
    <property type="project" value="TreeGrafter"/>
</dbReference>
<evidence type="ECO:0000259" key="6">
    <source>
        <dbReference type="Pfam" id="PF26254"/>
    </source>
</evidence>
<dbReference type="PANTHER" id="PTHR21512:SF5">
    <property type="entry name" value="TRAFFICKING PROTEIN PARTICLE COMPLEX SUBUNIT 9"/>
    <property type="match status" value="1"/>
</dbReference>
<comment type="subcellular location">
    <subcellularLocation>
        <location evidence="1">Golgi apparatus</location>
    </subcellularLocation>
</comment>
<feature type="domain" description="Trs120/TRAPPC9 N-terminal" evidence="4">
    <location>
        <begin position="5"/>
        <end position="303"/>
    </location>
</feature>
<feature type="domain" description="Trs120/TRAPPC9 third Ig-like" evidence="7">
    <location>
        <begin position="1014"/>
        <end position="1198"/>
    </location>
</feature>
<dbReference type="Pfam" id="PF26280">
    <property type="entry name" value="Ig_TRAPPC9-Trs120_2nd"/>
    <property type="match status" value="1"/>
</dbReference>
<evidence type="ECO:0000256" key="2">
    <source>
        <dbReference type="ARBA" id="ARBA00023034"/>
    </source>
</evidence>
<evidence type="ECO:0000313" key="9">
    <source>
        <dbReference type="EMBL" id="PVH17684.1"/>
    </source>
</evidence>
<keyword evidence="2" id="KW-0333">Golgi apparatus</keyword>
<dbReference type="InterPro" id="IPR058567">
    <property type="entry name" value="Ig_TRAPPC9_Trs120_3rd"/>
</dbReference>
<feature type="domain" description="Trs120/TRAPPC9 fourth Ig-like" evidence="8">
    <location>
        <begin position="1216"/>
        <end position="1334"/>
    </location>
</feature>
<name>A0A2V1AJ90_9ASCO</name>
<dbReference type="Proteomes" id="UP000244406">
    <property type="component" value="Unassembled WGS sequence"/>
</dbReference>
<dbReference type="VEuPathDB" id="FungiDB:CXQ87_000577"/>
<dbReference type="EMBL" id="PKFP01000008">
    <property type="protein sequence ID" value="PVH17684.1"/>
    <property type="molecule type" value="Genomic_DNA"/>
</dbReference>
<dbReference type="PANTHER" id="PTHR21512">
    <property type="entry name" value="TRAFFICKING PROTEIN PARTICLE COMPLEX SUBUNIT 9"/>
    <property type="match status" value="1"/>
</dbReference>
<gene>
    <name evidence="9" type="ORF">CXQ87_000577</name>
</gene>
<feature type="compositionally biased region" description="Low complexity" evidence="3">
    <location>
        <begin position="342"/>
        <end position="367"/>
    </location>
</feature>
<evidence type="ECO:0000256" key="1">
    <source>
        <dbReference type="ARBA" id="ARBA00004555"/>
    </source>
</evidence>
<dbReference type="GeneID" id="37000579"/>
<dbReference type="InterPro" id="IPR013935">
    <property type="entry name" value="Trs120_TRAPPC9"/>
</dbReference>
<feature type="region of interest" description="Disordered" evidence="3">
    <location>
        <begin position="329"/>
        <end position="367"/>
    </location>
</feature>
<proteinExistence type="predicted"/>
<accession>A0A2V1AJ90</accession>
<dbReference type="InterPro" id="IPR058565">
    <property type="entry name" value="Ig_TRAPPC9_Trs120_1st"/>
</dbReference>
<evidence type="ECO:0000256" key="3">
    <source>
        <dbReference type="SAM" id="MobiDB-lite"/>
    </source>
</evidence>
<dbReference type="Pfam" id="PF26251">
    <property type="entry name" value="TPR_TRAPPC9-Trs120"/>
    <property type="match status" value="1"/>
</dbReference>
<dbReference type="RefSeq" id="XP_025338624.1">
    <property type="nucleotide sequence ID" value="XM_025479151.1"/>
</dbReference>
<protein>
    <submittedName>
        <fullName evidence="9">Uncharacterized protein</fullName>
    </submittedName>
</protein>
<feature type="domain" description="Trs120/TRAPPC9 TPR region" evidence="5">
    <location>
        <begin position="378"/>
        <end position="617"/>
    </location>
</feature>
<dbReference type="InterPro" id="IPR058563">
    <property type="entry name" value="Trs120_TRAPPC9_N"/>
</dbReference>
<evidence type="ECO:0000259" key="5">
    <source>
        <dbReference type="Pfam" id="PF26251"/>
    </source>
</evidence>
<evidence type="ECO:0000259" key="4">
    <source>
        <dbReference type="Pfam" id="PF08626"/>
    </source>
</evidence>
<dbReference type="Pfam" id="PF08626">
    <property type="entry name" value="TRAPPC9-Trs120"/>
    <property type="match status" value="1"/>
</dbReference>
<dbReference type="InterPro" id="IPR058564">
    <property type="entry name" value="TPR_TRAPPC9_Trs120"/>
</dbReference>
<dbReference type="Pfam" id="PF26283">
    <property type="entry name" value="Ig_TRAPPC9-Trs120_4th"/>
    <property type="match status" value="1"/>
</dbReference>
<keyword evidence="10" id="KW-1185">Reference proteome</keyword>
<evidence type="ECO:0000259" key="7">
    <source>
        <dbReference type="Pfam" id="PF26282"/>
    </source>
</evidence>
<dbReference type="Pfam" id="PF26254">
    <property type="entry name" value="Ig_TRAPPC9-Trs120_1st"/>
    <property type="match status" value="1"/>
</dbReference>
<sequence length="1335" mass="150061">MADSLNFAAPARTRVLVVPLNRGNPDFHQYYDKIRSANDIRLLDVAPLPEARNFNPQAFPQGRILYDFCASPPDEDVSFLHDFEPFRKTFIVLGVGSYEDFEENAVEKLSEVQPTAIVHNCIYFNSPADKIESEKHASSAPQDVFFVPSLEDQNITTLETTMCYVTEQYLKALASYVSSYEKITLRSPVSLRDGTALHKTITYAQKKVTSGSSFKVSFSKNQTLSSTPDSKVKASQRQTGRQAKLMGNFLLLAGQANDALQYFTDAAINLKKSDDNLWLGSALEGLAVSSLMLSYLGIPHQASNPMLASVLHIHKNKLSSITSAQKRLSTDSLGSKHSNGVSSPRNSTSKSRSSTSRSRSTSLTSTSGQVELSGSSITEFLRILCNKTAMFYSLSDSDFENGVPDLVYIEFLLRSIKLFINIYQAGAGSESQVLEATVKASPLDSVSHRDPVLRSEILALIDQIFSMQLIDLEFFKQCRVYYTLAIIYSDLGLRRKRAFILRILLVALLPKLNHNAHLPDFITAERLTEIFEFLFEMYSIGRQTEAKEIEAAEHYSDWITLQLSLLKICLRITESLKDYEMLAKICVLILSRYTHCLPNEDQIKLKRKMDWLALLSKESHNSISIAHPDPFMVRNAKFVLQSQADELVPFQTPPSTTPTSGNDPLIFNPFSKVPKDLPSKDKLVCVNDIHQVVILLQNPFAFDLNVSDICIVADDPSAVETIRPSMRVVGVSGFNKQDLSKLNGMQFHPSKLYDSEQRASETTNNVVVPPSSLCHVVVAFKITQPGVFKISEFDVTFGTSEPQRFSIIDSEKSNANLRLSAINPTKEDSSNVLDKCADNLQHKNVAGRATSKSLTLTVIPSQASLSLVANSISNGWLMLLEGEKKEFSIKLKNTSNIAINYLSFSFWDSTNDSINSRLNHAGVNQLSAEEVHELEWQLLENKPFTVVNKQEISSKYKIIQPSSIVEFQYQINGKRGMAESRLILEYCNRSSDEKRKNYIKTISVPLNITVQPSLEIIGCDVIPFFSTSLQGFQLGNHPEKESFIEKNISDLLKFISKAKESDDDDISQYCLLVLDVRNLWKEKLALMITNKVQSDMAFVVNEKIESTKTSRLLLPIRRICLEDVDVSRPIPSLRKKQYVKNYSITAEEDEQNRKNFWIRSFLLECLEGSWHTVTRTSSRSGTIDLRNIRLDSRMANALVYDNISIQHSIWSVEGTPGVIDKKENEYSLEKERFYTLKTKIVNHTKTALSGVLRHVPFPTSESNRPDISIDQRILFNGVLQKTVGPKQIAPSGHVELELGFMVLEKGKYEWGCVFDDFYGSGKKTVGREPVYITVV</sequence>
<dbReference type="InterPro" id="IPR058568">
    <property type="entry name" value="Ig_TRAPPC9_Trs120_4th"/>
</dbReference>
<feature type="compositionally biased region" description="Polar residues" evidence="3">
    <location>
        <begin position="329"/>
        <end position="341"/>
    </location>
</feature>
<evidence type="ECO:0000259" key="8">
    <source>
        <dbReference type="Pfam" id="PF26283"/>
    </source>
</evidence>
<feature type="domain" description="Trs120/TRAPPC9 first Ig-like" evidence="6">
    <location>
        <begin position="657"/>
        <end position="714"/>
    </location>
</feature>